<dbReference type="PANTHER" id="PTHR43065">
    <property type="entry name" value="SENSOR HISTIDINE KINASE"/>
    <property type="match status" value="1"/>
</dbReference>
<reference evidence="8 9" key="1">
    <citation type="submission" date="2017-03" db="EMBL/GenBank/DDBJ databases">
        <authorList>
            <person name="Afonso C.L."/>
            <person name="Miller P.J."/>
            <person name="Scott M.A."/>
            <person name="Spackman E."/>
            <person name="Goraichik I."/>
            <person name="Dimitrov K.M."/>
            <person name="Suarez D.L."/>
            <person name="Swayne D.E."/>
        </authorList>
    </citation>
    <scope>NUCLEOTIDE SEQUENCE [LARGE SCALE GENOMIC DNA]</scope>
    <source>
        <strain evidence="8 9">CECT 8110</strain>
    </source>
</reference>
<dbReference type="Gene3D" id="3.30.450.20">
    <property type="entry name" value="PAS domain"/>
    <property type="match status" value="1"/>
</dbReference>
<dbReference type="Pfam" id="PF02518">
    <property type="entry name" value="HATPase_c"/>
    <property type="match status" value="1"/>
</dbReference>
<accession>A0A1X6YNW9</accession>
<dbReference type="PROSITE" id="PS50109">
    <property type="entry name" value="HIS_KIN"/>
    <property type="match status" value="1"/>
</dbReference>
<protein>
    <recommendedName>
        <fullName evidence="2">histidine kinase</fullName>
        <ecNumber evidence="2">2.7.13.3</ecNumber>
    </recommendedName>
</protein>
<dbReference type="FunFam" id="1.10.287.130:FF:000037">
    <property type="entry name" value="Hybrid sensor histidine kinase/response regulator"/>
    <property type="match status" value="1"/>
</dbReference>
<dbReference type="SUPFAM" id="SSF55874">
    <property type="entry name" value="ATPase domain of HSP90 chaperone/DNA topoisomerase II/histidine kinase"/>
    <property type="match status" value="1"/>
</dbReference>
<evidence type="ECO:0000256" key="5">
    <source>
        <dbReference type="SAM" id="Phobius"/>
    </source>
</evidence>
<dbReference type="SUPFAM" id="SSF55785">
    <property type="entry name" value="PYP-like sensor domain (PAS domain)"/>
    <property type="match status" value="1"/>
</dbReference>
<name>A0A1X6YNW9_9RHOB</name>
<evidence type="ECO:0000256" key="1">
    <source>
        <dbReference type="ARBA" id="ARBA00000085"/>
    </source>
</evidence>
<dbReference type="Gene3D" id="1.10.287.130">
    <property type="match status" value="1"/>
</dbReference>
<dbReference type="SMART" id="SM00448">
    <property type="entry name" value="REC"/>
    <property type="match status" value="1"/>
</dbReference>
<dbReference type="InterPro" id="IPR005467">
    <property type="entry name" value="His_kinase_dom"/>
</dbReference>
<feature type="domain" description="Response regulatory" evidence="7">
    <location>
        <begin position="631"/>
        <end position="747"/>
    </location>
</feature>
<dbReference type="AlphaFoldDB" id="A0A1X6YNW9"/>
<evidence type="ECO:0000256" key="4">
    <source>
        <dbReference type="PROSITE-ProRule" id="PRU00169"/>
    </source>
</evidence>
<feature type="domain" description="Histidine kinase" evidence="6">
    <location>
        <begin position="386"/>
        <end position="609"/>
    </location>
</feature>
<dbReference type="EMBL" id="FWFU01000001">
    <property type="protein sequence ID" value="SLN26429.1"/>
    <property type="molecule type" value="Genomic_DNA"/>
</dbReference>
<dbReference type="SUPFAM" id="SSF52172">
    <property type="entry name" value="CheY-like"/>
    <property type="match status" value="1"/>
</dbReference>
<comment type="catalytic activity">
    <reaction evidence="1">
        <text>ATP + protein L-histidine = ADP + protein N-phospho-L-histidine.</text>
        <dbReference type="EC" id="2.7.13.3"/>
    </reaction>
</comment>
<dbReference type="InterPro" id="IPR004358">
    <property type="entry name" value="Sig_transdc_His_kin-like_C"/>
</dbReference>
<dbReference type="PANTHER" id="PTHR43065:SF42">
    <property type="entry name" value="TWO-COMPONENT SENSOR PPRA"/>
    <property type="match status" value="1"/>
</dbReference>
<dbReference type="InterPro" id="IPR036097">
    <property type="entry name" value="HisK_dim/P_sf"/>
</dbReference>
<evidence type="ECO:0000313" key="8">
    <source>
        <dbReference type="EMBL" id="SLN26429.1"/>
    </source>
</evidence>
<dbReference type="SMART" id="SM00387">
    <property type="entry name" value="HATPase_c"/>
    <property type="match status" value="1"/>
</dbReference>
<dbReference type="InterPro" id="IPR003661">
    <property type="entry name" value="HisK_dim/P_dom"/>
</dbReference>
<dbReference type="PRINTS" id="PR00344">
    <property type="entry name" value="BCTRLSENSOR"/>
</dbReference>
<dbReference type="RefSeq" id="WP_085816737.1">
    <property type="nucleotide sequence ID" value="NZ_FWFU01000001.1"/>
</dbReference>
<keyword evidence="5" id="KW-0812">Transmembrane</keyword>
<dbReference type="InterPro" id="IPR011006">
    <property type="entry name" value="CheY-like_superfamily"/>
</dbReference>
<dbReference type="SUPFAM" id="SSF47384">
    <property type="entry name" value="Homodimeric domain of signal transducing histidine kinase"/>
    <property type="match status" value="1"/>
</dbReference>
<dbReference type="Gene3D" id="3.40.50.2300">
    <property type="match status" value="1"/>
</dbReference>
<feature type="modified residue" description="4-aspartylphosphate" evidence="4">
    <location>
        <position position="682"/>
    </location>
</feature>
<sequence length="754" mass="81504">MRSRVVAILAAAVIFAATGVIFGAGLVQALVWLIAGTLAMTAGWVALLSYLRARADRVLQRRLAQLLDHDPTPSLVAREDGTLVHLNPAAERQLDAGRASTLAGVIQGALANPGMVLFRLESRARARGAAREAVVTRQGHVQISVHRVGPEAFLWRVEKPLGGVQIHADPMPLPLLTVGRKGTVLFMNPAARSLVGERVRSLDAIFSRLPPRPGQVNDIITRTGPMPCLVVELEGATGRRELFLLPGIAAPERQPDGWAFFDELPVPLLKLAPSGEIELSNRPARDLLGVTACQDRRLGDLLEGLGRSITDWLGDAAAGRGASHSEFMRVRRDDKEVFAQVTLNRVSEGDKIVLIAVLSDATKLKSLEAQFVQSQKMQAIGQLAGGVAHDFNNLLTAITGHCDLALLRHDQGDADYADLVQISQNANRAAALVNQLLAYSRKQTLRPEIMDMRDMLADLTHLLNRLVGEKVMLALSHDPMLAKIRADKRQLEQVLMNLVVNARDAMPDGGEIRIVTENLDLMQPMRRGRAVVAAGRYVSVRVIDEGVGIPADKLQKVFEPFVTTKRPGEGTGLGLSTAYGIMKQTGGFIFVDSVVGAGTTFQLLLPAHDAPVEPAKAPEISTKGKAHADGVVLLVEDEAPVRAFASRALQLRGYTVLEAETGEDALELLKDPEMRVDVFVSDVVMPGIDGPSWVAQALKDRPDVHVVFVSGYAEETFGDAQKAIPNSVFLPKPFSLTELTETVQRQMAEIVGPA</sequence>
<dbReference type="InterPro" id="IPR001789">
    <property type="entry name" value="Sig_transdc_resp-reg_receiver"/>
</dbReference>
<dbReference type="CDD" id="cd00082">
    <property type="entry name" value="HisKA"/>
    <property type="match status" value="1"/>
</dbReference>
<dbReference type="Pfam" id="PF00072">
    <property type="entry name" value="Response_reg"/>
    <property type="match status" value="1"/>
</dbReference>
<organism evidence="8 9">
    <name type="scientific">Roseovarius halotolerans</name>
    <dbReference type="NCBI Taxonomy" id="505353"/>
    <lineage>
        <taxon>Bacteria</taxon>
        <taxon>Pseudomonadati</taxon>
        <taxon>Pseudomonadota</taxon>
        <taxon>Alphaproteobacteria</taxon>
        <taxon>Rhodobacterales</taxon>
        <taxon>Roseobacteraceae</taxon>
        <taxon>Roseovarius</taxon>
    </lineage>
</organism>
<dbReference type="Pfam" id="PF00512">
    <property type="entry name" value="HisKA"/>
    <property type="match status" value="1"/>
</dbReference>
<dbReference type="OrthoDB" id="9796100at2"/>
<dbReference type="SMART" id="SM00388">
    <property type="entry name" value="HisKA"/>
    <property type="match status" value="1"/>
</dbReference>
<dbReference type="EC" id="2.7.13.3" evidence="2"/>
<keyword evidence="9" id="KW-1185">Reference proteome</keyword>
<keyword evidence="3 4" id="KW-0597">Phosphoprotein</keyword>
<dbReference type="InterPro" id="IPR003594">
    <property type="entry name" value="HATPase_dom"/>
</dbReference>
<evidence type="ECO:0000313" key="9">
    <source>
        <dbReference type="Proteomes" id="UP000193207"/>
    </source>
</evidence>
<proteinExistence type="predicted"/>
<keyword evidence="5" id="KW-0472">Membrane</keyword>
<gene>
    <name evidence="8" type="ORF">ROH8110_01221</name>
</gene>
<dbReference type="InterPro" id="IPR035965">
    <property type="entry name" value="PAS-like_dom_sf"/>
</dbReference>
<dbReference type="Gene3D" id="3.30.565.10">
    <property type="entry name" value="Histidine kinase-like ATPase, C-terminal domain"/>
    <property type="match status" value="1"/>
</dbReference>
<evidence type="ECO:0000256" key="2">
    <source>
        <dbReference type="ARBA" id="ARBA00012438"/>
    </source>
</evidence>
<feature type="transmembrane region" description="Helical" evidence="5">
    <location>
        <begin position="29"/>
        <end position="51"/>
    </location>
</feature>
<dbReference type="GO" id="GO:0000155">
    <property type="term" value="F:phosphorelay sensor kinase activity"/>
    <property type="evidence" value="ECO:0007669"/>
    <property type="project" value="InterPro"/>
</dbReference>
<dbReference type="PROSITE" id="PS50110">
    <property type="entry name" value="RESPONSE_REGULATORY"/>
    <property type="match status" value="1"/>
</dbReference>
<dbReference type="InterPro" id="IPR036890">
    <property type="entry name" value="HATPase_C_sf"/>
</dbReference>
<dbReference type="Proteomes" id="UP000193207">
    <property type="component" value="Unassembled WGS sequence"/>
</dbReference>
<evidence type="ECO:0000259" key="6">
    <source>
        <dbReference type="PROSITE" id="PS50109"/>
    </source>
</evidence>
<evidence type="ECO:0000256" key="3">
    <source>
        <dbReference type="ARBA" id="ARBA00022553"/>
    </source>
</evidence>
<keyword evidence="5" id="KW-1133">Transmembrane helix</keyword>
<evidence type="ECO:0000259" key="7">
    <source>
        <dbReference type="PROSITE" id="PS50110"/>
    </source>
</evidence>